<evidence type="ECO:0000313" key="3">
    <source>
        <dbReference type="EMBL" id="KAK2188557.1"/>
    </source>
</evidence>
<gene>
    <name evidence="3" type="ORF">NP493_128g00010</name>
</gene>
<evidence type="ECO:0000256" key="2">
    <source>
        <dbReference type="SAM" id="Phobius"/>
    </source>
</evidence>
<keyword evidence="4" id="KW-1185">Reference proteome</keyword>
<name>A0AAD9P5K7_RIDPI</name>
<protein>
    <submittedName>
        <fullName evidence="3">Uncharacterized protein</fullName>
    </submittedName>
</protein>
<accession>A0AAD9P5K7</accession>
<organism evidence="3 4">
    <name type="scientific">Ridgeia piscesae</name>
    <name type="common">Tubeworm</name>
    <dbReference type="NCBI Taxonomy" id="27915"/>
    <lineage>
        <taxon>Eukaryota</taxon>
        <taxon>Metazoa</taxon>
        <taxon>Spiralia</taxon>
        <taxon>Lophotrochozoa</taxon>
        <taxon>Annelida</taxon>
        <taxon>Polychaeta</taxon>
        <taxon>Sedentaria</taxon>
        <taxon>Canalipalpata</taxon>
        <taxon>Sabellida</taxon>
        <taxon>Siboglinidae</taxon>
        <taxon>Ridgeia</taxon>
    </lineage>
</organism>
<sequence length="221" mass="23766">MLQKKSTVVCLLSTGCRDVFVCALIGRLCRQFHVITGHGRLTKQATYSKESISYMTGISNNQPPAWQYANENGTLVTRDWRKSITTKLVPLSTKRATFPSSTSPKPTTRPTPGSTTVRTIPTHQTTTIGNVHLRRSTTVTVPVPVTDGPPSTKRHNTGDRSTTVGGSPPVITKAPTLVTDGKRDKGTLDAMAASESAPIVQVSSVLTAFVSVALLLVFTNY</sequence>
<feature type="region of interest" description="Disordered" evidence="1">
    <location>
        <begin position="93"/>
        <end position="119"/>
    </location>
</feature>
<reference evidence="3" key="1">
    <citation type="journal article" date="2023" name="Mol. Biol. Evol.">
        <title>Third-Generation Sequencing Reveals the Adaptive Role of the Epigenome in Three Deep-Sea Polychaetes.</title>
        <authorList>
            <person name="Perez M."/>
            <person name="Aroh O."/>
            <person name="Sun Y."/>
            <person name="Lan Y."/>
            <person name="Juniper S.K."/>
            <person name="Young C.R."/>
            <person name="Angers B."/>
            <person name="Qian P.Y."/>
        </authorList>
    </citation>
    <scope>NUCLEOTIDE SEQUENCE</scope>
    <source>
        <strain evidence="3">R07B-5</strain>
    </source>
</reference>
<keyword evidence="2" id="KW-1133">Transmembrane helix</keyword>
<feature type="compositionally biased region" description="Low complexity" evidence="1">
    <location>
        <begin position="141"/>
        <end position="150"/>
    </location>
</feature>
<dbReference type="Proteomes" id="UP001209878">
    <property type="component" value="Unassembled WGS sequence"/>
</dbReference>
<proteinExistence type="predicted"/>
<feature type="transmembrane region" description="Helical" evidence="2">
    <location>
        <begin position="199"/>
        <end position="218"/>
    </location>
</feature>
<evidence type="ECO:0000256" key="1">
    <source>
        <dbReference type="SAM" id="MobiDB-lite"/>
    </source>
</evidence>
<feature type="compositionally biased region" description="Low complexity" evidence="1">
    <location>
        <begin position="97"/>
        <end position="116"/>
    </location>
</feature>
<dbReference type="PROSITE" id="PS51257">
    <property type="entry name" value="PROKAR_LIPOPROTEIN"/>
    <property type="match status" value="1"/>
</dbReference>
<feature type="region of interest" description="Disordered" evidence="1">
    <location>
        <begin position="141"/>
        <end position="171"/>
    </location>
</feature>
<keyword evidence="2" id="KW-0472">Membrane</keyword>
<comment type="caution">
    <text evidence="3">The sequence shown here is derived from an EMBL/GenBank/DDBJ whole genome shotgun (WGS) entry which is preliminary data.</text>
</comment>
<evidence type="ECO:0000313" key="4">
    <source>
        <dbReference type="Proteomes" id="UP001209878"/>
    </source>
</evidence>
<keyword evidence="2" id="KW-0812">Transmembrane</keyword>
<dbReference type="EMBL" id="JAODUO010000128">
    <property type="protein sequence ID" value="KAK2188557.1"/>
    <property type="molecule type" value="Genomic_DNA"/>
</dbReference>
<dbReference type="AlphaFoldDB" id="A0AAD9P5K7"/>